<keyword evidence="1" id="KW-0472">Membrane</keyword>
<evidence type="ECO:0000256" key="1">
    <source>
        <dbReference type="SAM" id="Phobius"/>
    </source>
</evidence>
<keyword evidence="1" id="KW-1133">Transmembrane helix</keyword>
<feature type="transmembrane region" description="Helical" evidence="1">
    <location>
        <begin position="33"/>
        <end position="53"/>
    </location>
</feature>
<dbReference type="EMBL" id="JACHGT010000002">
    <property type="protein sequence ID" value="MBB6033088.1"/>
    <property type="molecule type" value="Genomic_DNA"/>
</dbReference>
<feature type="transmembrane region" description="Helical" evidence="1">
    <location>
        <begin position="7"/>
        <end position="27"/>
    </location>
</feature>
<evidence type="ECO:0000313" key="3">
    <source>
        <dbReference type="Proteomes" id="UP000548476"/>
    </source>
</evidence>
<reference evidence="2 3" key="1">
    <citation type="submission" date="2020-08" db="EMBL/GenBank/DDBJ databases">
        <title>Genomic Encyclopedia of Type Strains, Phase IV (KMG-IV): sequencing the most valuable type-strain genomes for metagenomic binning, comparative biology and taxonomic classification.</title>
        <authorList>
            <person name="Goeker M."/>
        </authorList>
    </citation>
    <scope>NUCLEOTIDE SEQUENCE [LARGE SCALE GENOMIC DNA]</scope>
    <source>
        <strain evidence="2 3">YIM 65646</strain>
    </source>
</reference>
<evidence type="ECO:0000313" key="2">
    <source>
        <dbReference type="EMBL" id="MBB6033088.1"/>
    </source>
</evidence>
<name>A0A841FGW6_9ACTN</name>
<feature type="transmembrane region" description="Helical" evidence="1">
    <location>
        <begin position="142"/>
        <end position="160"/>
    </location>
</feature>
<organism evidence="2 3">
    <name type="scientific">Phytomonospora endophytica</name>
    <dbReference type="NCBI Taxonomy" id="714109"/>
    <lineage>
        <taxon>Bacteria</taxon>
        <taxon>Bacillati</taxon>
        <taxon>Actinomycetota</taxon>
        <taxon>Actinomycetes</taxon>
        <taxon>Micromonosporales</taxon>
        <taxon>Micromonosporaceae</taxon>
        <taxon>Phytomonospora</taxon>
    </lineage>
</organism>
<dbReference type="RefSeq" id="WP_184786001.1">
    <property type="nucleotide sequence ID" value="NZ_BONT01000022.1"/>
</dbReference>
<keyword evidence="3" id="KW-1185">Reference proteome</keyword>
<sequence length="198" mass="20623">MDRFNRTAQGASLIAGPLLTVVATFLWDADGRHGVTGGALAALSSVVWLYGLLGLWDRLRPERPGWATLGSLAAILGTFGGIAFGLQGFYEAAFGLNGEQSLAALAEHPLAAQLVLWLPGPAFPLSMVALGLTLAITRKAPLWTAVLLGVAGALFPVSRIPRIEAVAHVADLLLFVPSAFLGVTMIAAALSGRTRSAR</sequence>
<feature type="transmembrane region" description="Helical" evidence="1">
    <location>
        <begin position="172"/>
        <end position="192"/>
    </location>
</feature>
<feature type="transmembrane region" description="Helical" evidence="1">
    <location>
        <begin position="65"/>
        <end position="90"/>
    </location>
</feature>
<comment type="caution">
    <text evidence="2">The sequence shown here is derived from an EMBL/GenBank/DDBJ whole genome shotgun (WGS) entry which is preliminary data.</text>
</comment>
<dbReference type="AlphaFoldDB" id="A0A841FGW6"/>
<keyword evidence="1" id="KW-0812">Transmembrane</keyword>
<feature type="transmembrane region" description="Helical" evidence="1">
    <location>
        <begin position="110"/>
        <end position="135"/>
    </location>
</feature>
<gene>
    <name evidence="2" type="ORF">HNR73_000935</name>
</gene>
<protein>
    <submittedName>
        <fullName evidence="2">Uncharacterized protein</fullName>
    </submittedName>
</protein>
<dbReference type="Proteomes" id="UP000548476">
    <property type="component" value="Unassembled WGS sequence"/>
</dbReference>
<proteinExistence type="predicted"/>
<accession>A0A841FGW6</accession>